<keyword evidence="2" id="KW-1185">Reference proteome</keyword>
<evidence type="ECO:0000313" key="2">
    <source>
        <dbReference type="Proteomes" id="UP001234297"/>
    </source>
</evidence>
<evidence type="ECO:0000313" key="1">
    <source>
        <dbReference type="EMBL" id="KAJ8648135.1"/>
    </source>
</evidence>
<protein>
    <submittedName>
        <fullName evidence="1">Uncharacterized protein</fullName>
    </submittedName>
</protein>
<name>A0ACC2MR82_PERAE</name>
<organism evidence="1 2">
    <name type="scientific">Persea americana</name>
    <name type="common">Avocado</name>
    <dbReference type="NCBI Taxonomy" id="3435"/>
    <lineage>
        <taxon>Eukaryota</taxon>
        <taxon>Viridiplantae</taxon>
        <taxon>Streptophyta</taxon>
        <taxon>Embryophyta</taxon>
        <taxon>Tracheophyta</taxon>
        <taxon>Spermatophyta</taxon>
        <taxon>Magnoliopsida</taxon>
        <taxon>Magnoliidae</taxon>
        <taxon>Laurales</taxon>
        <taxon>Lauraceae</taxon>
        <taxon>Persea</taxon>
    </lineage>
</organism>
<gene>
    <name evidence="1" type="ORF">MRB53_001158</name>
</gene>
<comment type="caution">
    <text evidence="1">The sequence shown here is derived from an EMBL/GenBank/DDBJ whole genome shotgun (WGS) entry which is preliminary data.</text>
</comment>
<accession>A0ACC2MR82</accession>
<sequence length="87" mass="9580">MLCTIDRDIQIVGNVHNMLAFQYGQRRSKEKARDGTEHPAAEVGKLVLSCVAVLLPNSVSTPLFSCIECSQTGKMLSSPPFFLNLQQ</sequence>
<proteinExistence type="predicted"/>
<dbReference type="EMBL" id="CM056809">
    <property type="protein sequence ID" value="KAJ8648135.1"/>
    <property type="molecule type" value="Genomic_DNA"/>
</dbReference>
<reference evidence="1 2" key="1">
    <citation type="journal article" date="2022" name="Hortic Res">
        <title>A haplotype resolved chromosomal level avocado genome allows analysis of novel avocado genes.</title>
        <authorList>
            <person name="Nath O."/>
            <person name="Fletcher S.J."/>
            <person name="Hayward A."/>
            <person name="Shaw L.M."/>
            <person name="Masouleh A.K."/>
            <person name="Furtado A."/>
            <person name="Henry R.J."/>
            <person name="Mitter N."/>
        </authorList>
    </citation>
    <scope>NUCLEOTIDE SEQUENCE [LARGE SCALE GENOMIC DNA]</scope>
    <source>
        <strain evidence="2">cv. Hass</strain>
    </source>
</reference>
<dbReference type="Proteomes" id="UP001234297">
    <property type="component" value="Chromosome 1"/>
</dbReference>